<sequence>MQTKEQVRTVTVSFIDKLPGSQIFPACNDVFNHHLSPNKVPSSITNSLNMPATIMAMACFRDIYRGLEYKRHSGNPAPVHLAWPGIRAWSLHFVSLCTSNDNSESSLASRFDLTAIMTTTAACLQNFFEFKKSYYRIISIDTTLLPALVELWQESCRSRSHAAVRHLSYLLSITNLNFEGALRTNLNETPKHCFDIVLEDNHRKHDYSDSDILSNSVLLFMMTLCRSPSLAEAIIHKESVQLTCDIMRLVATKLSRVYVLLARHLLWTSVFIAIDFIEIILPHSDLRMILSIIDSHLLKVLLRLAPSAPPGYAQHIHHVIAKTIYAAGLYACYRSVTRRLTQCIASVVKKGIVVNTEHYSEGIVRTWEALEIYAEDHLGARKDCDNLRDICFMAGHKKKCIRSSISFRDRKYLAYLGQRMIVECQDEVSSLISDFTNKFSVMARASLAIQADFRSNPSFPDFSIKRIADIVREVGEIKPLFIEGHLRPRDSWGLVRIFAPGGVDQFHVFPQWIIPSS</sequence>
<proteinExistence type="predicted"/>
<name>A0A2H3BE36_9AGAR</name>
<dbReference type="AlphaFoldDB" id="A0A2H3BE36"/>
<accession>A0A2H3BE36</accession>
<keyword evidence="2" id="KW-1185">Reference proteome</keyword>
<protein>
    <submittedName>
        <fullName evidence="1">Uncharacterized protein</fullName>
    </submittedName>
</protein>
<evidence type="ECO:0000313" key="1">
    <source>
        <dbReference type="EMBL" id="PBK64308.1"/>
    </source>
</evidence>
<dbReference type="Proteomes" id="UP000218334">
    <property type="component" value="Unassembled WGS sequence"/>
</dbReference>
<organism evidence="1 2">
    <name type="scientific">Armillaria solidipes</name>
    <dbReference type="NCBI Taxonomy" id="1076256"/>
    <lineage>
        <taxon>Eukaryota</taxon>
        <taxon>Fungi</taxon>
        <taxon>Dikarya</taxon>
        <taxon>Basidiomycota</taxon>
        <taxon>Agaricomycotina</taxon>
        <taxon>Agaricomycetes</taxon>
        <taxon>Agaricomycetidae</taxon>
        <taxon>Agaricales</taxon>
        <taxon>Marasmiineae</taxon>
        <taxon>Physalacriaceae</taxon>
        <taxon>Armillaria</taxon>
    </lineage>
</organism>
<gene>
    <name evidence="1" type="ORF">ARMSODRAFT_1054532</name>
</gene>
<reference evidence="2" key="1">
    <citation type="journal article" date="2017" name="Nat. Ecol. Evol.">
        <title>Genome expansion and lineage-specific genetic innovations in the forest pathogenic fungi Armillaria.</title>
        <authorList>
            <person name="Sipos G."/>
            <person name="Prasanna A.N."/>
            <person name="Walter M.C."/>
            <person name="O'Connor E."/>
            <person name="Balint B."/>
            <person name="Krizsan K."/>
            <person name="Kiss B."/>
            <person name="Hess J."/>
            <person name="Varga T."/>
            <person name="Slot J."/>
            <person name="Riley R."/>
            <person name="Boka B."/>
            <person name="Rigling D."/>
            <person name="Barry K."/>
            <person name="Lee J."/>
            <person name="Mihaltcheva S."/>
            <person name="LaButti K."/>
            <person name="Lipzen A."/>
            <person name="Waldron R."/>
            <person name="Moloney N.M."/>
            <person name="Sperisen C."/>
            <person name="Kredics L."/>
            <person name="Vagvoelgyi C."/>
            <person name="Patrignani A."/>
            <person name="Fitzpatrick D."/>
            <person name="Nagy I."/>
            <person name="Doyle S."/>
            <person name="Anderson J.B."/>
            <person name="Grigoriev I.V."/>
            <person name="Gueldener U."/>
            <person name="Muensterkoetter M."/>
            <person name="Nagy L.G."/>
        </authorList>
    </citation>
    <scope>NUCLEOTIDE SEQUENCE [LARGE SCALE GENOMIC DNA]</scope>
    <source>
        <strain evidence="2">28-4</strain>
    </source>
</reference>
<evidence type="ECO:0000313" key="2">
    <source>
        <dbReference type="Proteomes" id="UP000218334"/>
    </source>
</evidence>
<dbReference type="EMBL" id="KZ293452">
    <property type="protein sequence ID" value="PBK64308.1"/>
    <property type="molecule type" value="Genomic_DNA"/>
</dbReference>